<dbReference type="Pfam" id="PF07980">
    <property type="entry name" value="SusD_RagB"/>
    <property type="match status" value="1"/>
</dbReference>
<evidence type="ECO:0000256" key="2">
    <source>
        <dbReference type="ARBA" id="ARBA00006275"/>
    </source>
</evidence>
<keyword evidence="3" id="KW-0732">Signal</keyword>
<sequence length="458" mass="50893">MRRFTCYITGLLLICTACNKQLDLKPEGTLIEADLLKNRQTAESFLADTYLRMMSACASNAYLLGDITGDVASTADQALIKGDIDPRDRNYDRLWSEPYTTINQANVVITKLALYADFDKNIQQQLIGEAKFIRAFCHLTLLQMYGDGALQGSMQQQGIPLMLASFDGYDGSQNKARSTNGEVYTQILQDLEEAIAVLPEKRANPVDQGGRATKGAAAALAARVCLYARNYPKAAAYASRVLNSNVYTLSPSFIALWPDHTVGGTKYPIGAEFIFAFPESFNATSNYGHNHGIVYALGYYKPLPGFLTTYEAKDERLLYTKNGTVVPKFTDPNIRDNVSMLRLAEVMLTLAEAQAQTAGVNPVSVELLNKVYSRAWTENPVPHVYTVADFTDKQQLIDRILLERKRELAFEGFARFDAIRYGRQPNPQLPPARFALPVPQHEIDITAGLIKQNPGYIK</sequence>
<evidence type="ECO:0000256" key="4">
    <source>
        <dbReference type="ARBA" id="ARBA00023136"/>
    </source>
</evidence>
<dbReference type="CDD" id="cd08977">
    <property type="entry name" value="SusD"/>
    <property type="match status" value="1"/>
</dbReference>
<evidence type="ECO:0000256" key="3">
    <source>
        <dbReference type="ARBA" id="ARBA00022729"/>
    </source>
</evidence>
<gene>
    <name evidence="8" type="ORF">ECE50_008995</name>
</gene>
<reference evidence="8" key="1">
    <citation type="submission" date="2020-05" db="EMBL/GenBank/DDBJ databases">
        <title>Chitinophaga laudate sp. nov., isolated from a tropical peat swamp.</title>
        <authorList>
            <person name="Goh C.B.S."/>
            <person name="Lee M.S."/>
            <person name="Parimannan S."/>
            <person name="Pasbakhsh P."/>
            <person name="Yule C.M."/>
            <person name="Rajandas H."/>
            <person name="Loke S."/>
            <person name="Croft L."/>
            <person name="Tan J.B.L."/>
        </authorList>
    </citation>
    <scope>NUCLEOTIDE SEQUENCE</scope>
    <source>
        <strain evidence="8">Mgbs1</strain>
    </source>
</reference>
<name>A0A433WQ25_9BACT</name>
<keyword evidence="9" id="KW-1185">Reference proteome</keyword>
<comment type="similarity">
    <text evidence="2">Belongs to the SusD family.</text>
</comment>
<dbReference type="InterPro" id="IPR012944">
    <property type="entry name" value="SusD_RagB_dom"/>
</dbReference>
<dbReference type="AlphaFoldDB" id="A0A433WQ25"/>
<comment type="subcellular location">
    <subcellularLocation>
        <location evidence="1">Cell outer membrane</location>
    </subcellularLocation>
</comment>
<dbReference type="Proteomes" id="UP000281028">
    <property type="component" value="Unassembled WGS sequence"/>
</dbReference>
<dbReference type="InterPro" id="IPR033985">
    <property type="entry name" value="SusD-like_N"/>
</dbReference>
<evidence type="ECO:0000259" key="7">
    <source>
        <dbReference type="Pfam" id="PF14322"/>
    </source>
</evidence>
<accession>A0A433WQ25</accession>
<evidence type="ECO:0000313" key="8">
    <source>
        <dbReference type="EMBL" id="NSL86964.1"/>
    </source>
</evidence>
<comment type="caution">
    <text evidence="8">The sequence shown here is derived from an EMBL/GenBank/DDBJ whole genome shotgun (WGS) entry which is preliminary data.</text>
</comment>
<dbReference type="Pfam" id="PF14322">
    <property type="entry name" value="SusD-like_3"/>
    <property type="match status" value="1"/>
</dbReference>
<feature type="domain" description="RagB/SusD" evidence="6">
    <location>
        <begin position="335"/>
        <end position="421"/>
    </location>
</feature>
<dbReference type="OrthoDB" id="9792139at2"/>
<dbReference type="InterPro" id="IPR011990">
    <property type="entry name" value="TPR-like_helical_dom_sf"/>
</dbReference>
<evidence type="ECO:0000313" key="9">
    <source>
        <dbReference type="Proteomes" id="UP000281028"/>
    </source>
</evidence>
<dbReference type="EMBL" id="RIAR02000001">
    <property type="protein sequence ID" value="NSL86964.1"/>
    <property type="molecule type" value="Genomic_DNA"/>
</dbReference>
<proteinExistence type="inferred from homology"/>
<dbReference type="Gene3D" id="1.25.40.390">
    <property type="match status" value="2"/>
</dbReference>
<keyword evidence="4" id="KW-0472">Membrane</keyword>
<dbReference type="SUPFAM" id="SSF48452">
    <property type="entry name" value="TPR-like"/>
    <property type="match status" value="1"/>
</dbReference>
<keyword evidence="5" id="KW-0998">Cell outer membrane</keyword>
<dbReference type="GO" id="GO:0009279">
    <property type="term" value="C:cell outer membrane"/>
    <property type="evidence" value="ECO:0007669"/>
    <property type="project" value="UniProtKB-SubCell"/>
</dbReference>
<evidence type="ECO:0000259" key="6">
    <source>
        <dbReference type="Pfam" id="PF07980"/>
    </source>
</evidence>
<evidence type="ECO:0000256" key="1">
    <source>
        <dbReference type="ARBA" id="ARBA00004442"/>
    </source>
</evidence>
<feature type="domain" description="SusD-like N-terminal" evidence="7">
    <location>
        <begin position="62"/>
        <end position="226"/>
    </location>
</feature>
<organism evidence="8 9">
    <name type="scientific">Chitinophaga solisilvae</name>
    <dbReference type="NCBI Taxonomy" id="1233460"/>
    <lineage>
        <taxon>Bacteria</taxon>
        <taxon>Pseudomonadati</taxon>
        <taxon>Bacteroidota</taxon>
        <taxon>Chitinophagia</taxon>
        <taxon>Chitinophagales</taxon>
        <taxon>Chitinophagaceae</taxon>
        <taxon>Chitinophaga</taxon>
    </lineage>
</organism>
<protein>
    <submittedName>
        <fullName evidence="8">RagB/SusD family nutrient uptake outer membrane protein</fullName>
    </submittedName>
</protein>
<evidence type="ECO:0000256" key="5">
    <source>
        <dbReference type="ARBA" id="ARBA00023237"/>
    </source>
</evidence>